<dbReference type="EMBL" id="JAEVHI010000001">
    <property type="protein sequence ID" value="KAG5304932.1"/>
    <property type="molecule type" value="Genomic_DNA"/>
</dbReference>
<dbReference type="InterPro" id="IPR036397">
    <property type="entry name" value="RNaseH_sf"/>
</dbReference>
<dbReference type="VEuPathDB" id="FungiDB:I7I52_03434"/>
<evidence type="ECO:0000313" key="3">
    <source>
        <dbReference type="Proteomes" id="UP000670092"/>
    </source>
</evidence>
<name>A0A8H7ZAU7_AJECA</name>
<proteinExistence type="predicted"/>
<dbReference type="OrthoDB" id="4737581at2759"/>
<dbReference type="Gene3D" id="3.30.420.10">
    <property type="entry name" value="Ribonuclease H-like superfamily/Ribonuclease H"/>
    <property type="match status" value="1"/>
</dbReference>
<comment type="caution">
    <text evidence="2">The sequence shown here is derived from an EMBL/GenBank/DDBJ whole genome shotgun (WGS) entry which is preliminary data.</text>
</comment>
<dbReference type="Proteomes" id="UP000670092">
    <property type="component" value="Unassembled WGS sequence"/>
</dbReference>
<evidence type="ECO:0000313" key="2">
    <source>
        <dbReference type="EMBL" id="KAG5304932.1"/>
    </source>
</evidence>
<sequence>MNSKEYIKIILLHGYPHYIHILEKCGIALWAEDGARYHISKLLKQWMDDWQMDQMKWPAQSPDLNSIENLWAIMKFCISKIQHQIHSEAEMRIELQMIWDSITQLEIQHLISSMP</sequence>
<evidence type="ECO:0000259" key="1">
    <source>
        <dbReference type="Pfam" id="PF13358"/>
    </source>
</evidence>
<dbReference type="GO" id="GO:0003676">
    <property type="term" value="F:nucleic acid binding"/>
    <property type="evidence" value="ECO:0007669"/>
    <property type="project" value="InterPro"/>
</dbReference>
<gene>
    <name evidence="2" type="ORF">I7I52_03434</name>
</gene>
<dbReference type="InterPro" id="IPR038717">
    <property type="entry name" value="Tc1-like_DDE_dom"/>
</dbReference>
<dbReference type="AlphaFoldDB" id="A0A8H7ZAU7"/>
<reference evidence="2 3" key="1">
    <citation type="submission" date="2021-01" db="EMBL/GenBank/DDBJ databases">
        <title>Chromosome-level genome assembly of a human fungal pathogen reveals clustering of transcriptionally co-regulated genes.</title>
        <authorList>
            <person name="Voorhies M."/>
            <person name="Cohen S."/>
            <person name="Shea T.P."/>
            <person name="Petrus S."/>
            <person name="Munoz J.F."/>
            <person name="Poplawski S."/>
            <person name="Goldman W.E."/>
            <person name="Michael T."/>
            <person name="Cuomo C.A."/>
            <person name="Sil A."/>
            <person name="Beyhan S."/>
        </authorList>
    </citation>
    <scope>NUCLEOTIDE SEQUENCE [LARGE SCALE GENOMIC DNA]</scope>
    <source>
        <strain evidence="2 3">G184AR</strain>
    </source>
</reference>
<protein>
    <recommendedName>
        <fullName evidence="1">Tc1-like transposase DDE domain-containing protein</fullName>
    </recommendedName>
</protein>
<organism evidence="2 3">
    <name type="scientific">Ajellomyces capsulatus</name>
    <name type="common">Darling's disease fungus</name>
    <name type="synonym">Histoplasma capsulatum</name>
    <dbReference type="NCBI Taxonomy" id="5037"/>
    <lineage>
        <taxon>Eukaryota</taxon>
        <taxon>Fungi</taxon>
        <taxon>Dikarya</taxon>
        <taxon>Ascomycota</taxon>
        <taxon>Pezizomycotina</taxon>
        <taxon>Eurotiomycetes</taxon>
        <taxon>Eurotiomycetidae</taxon>
        <taxon>Onygenales</taxon>
        <taxon>Ajellomycetaceae</taxon>
        <taxon>Histoplasma</taxon>
    </lineage>
</organism>
<feature type="domain" description="Tc1-like transposase DDE" evidence="1">
    <location>
        <begin position="33"/>
        <end position="83"/>
    </location>
</feature>
<accession>A0A8H7ZAU7</accession>
<dbReference type="Pfam" id="PF13358">
    <property type="entry name" value="DDE_3"/>
    <property type="match status" value="1"/>
</dbReference>